<accession>A0ACC2C4A4</accession>
<reference evidence="2" key="1">
    <citation type="journal article" date="2024" name="Proc. Natl. Acad. Sci. U.S.A.">
        <title>Extraordinary preservation of gene collinearity over three hundred million years revealed in homosporous lycophytes.</title>
        <authorList>
            <person name="Li C."/>
            <person name="Wickell D."/>
            <person name="Kuo L.Y."/>
            <person name="Chen X."/>
            <person name="Nie B."/>
            <person name="Liao X."/>
            <person name="Peng D."/>
            <person name="Ji J."/>
            <person name="Jenkins J."/>
            <person name="Williams M."/>
            <person name="Shu S."/>
            <person name="Plott C."/>
            <person name="Barry K."/>
            <person name="Rajasekar S."/>
            <person name="Grimwood J."/>
            <person name="Han X."/>
            <person name="Sun S."/>
            <person name="Hou Z."/>
            <person name="He W."/>
            <person name="Dai G."/>
            <person name="Sun C."/>
            <person name="Schmutz J."/>
            <person name="Leebens-Mack J.H."/>
            <person name="Li F.W."/>
            <person name="Wang L."/>
        </authorList>
    </citation>
    <scope>NUCLEOTIDE SEQUENCE [LARGE SCALE GENOMIC DNA]</scope>
    <source>
        <strain evidence="2">cv. PW_Plant_1</strain>
    </source>
</reference>
<evidence type="ECO:0000313" key="1">
    <source>
        <dbReference type="EMBL" id="KAJ7536856.1"/>
    </source>
</evidence>
<proteinExistence type="predicted"/>
<gene>
    <name evidence="1" type="ORF">O6H91_12G085000</name>
</gene>
<organism evidence="1 2">
    <name type="scientific">Diphasiastrum complanatum</name>
    <name type="common">Issler's clubmoss</name>
    <name type="synonym">Lycopodium complanatum</name>
    <dbReference type="NCBI Taxonomy" id="34168"/>
    <lineage>
        <taxon>Eukaryota</taxon>
        <taxon>Viridiplantae</taxon>
        <taxon>Streptophyta</taxon>
        <taxon>Embryophyta</taxon>
        <taxon>Tracheophyta</taxon>
        <taxon>Lycopodiopsida</taxon>
        <taxon>Lycopodiales</taxon>
        <taxon>Lycopodiaceae</taxon>
        <taxon>Lycopodioideae</taxon>
        <taxon>Diphasiastrum</taxon>
    </lineage>
</organism>
<protein>
    <submittedName>
        <fullName evidence="1">Uncharacterized protein</fullName>
    </submittedName>
</protein>
<evidence type="ECO:0000313" key="2">
    <source>
        <dbReference type="Proteomes" id="UP001162992"/>
    </source>
</evidence>
<sequence length="55" mass="6169">MYVCFPQLILQDFLVLIIPLVDNEFSGYPAGCEESLGSDMQISIVYTTIVEIVLQ</sequence>
<keyword evidence="2" id="KW-1185">Reference proteome</keyword>
<comment type="caution">
    <text evidence="1">The sequence shown here is derived from an EMBL/GenBank/DDBJ whole genome shotgun (WGS) entry which is preliminary data.</text>
</comment>
<name>A0ACC2C4A4_DIPCM</name>
<dbReference type="Proteomes" id="UP001162992">
    <property type="component" value="Chromosome 12"/>
</dbReference>
<dbReference type="EMBL" id="CM055103">
    <property type="protein sequence ID" value="KAJ7536856.1"/>
    <property type="molecule type" value="Genomic_DNA"/>
</dbReference>